<dbReference type="GO" id="GO:0005769">
    <property type="term" value="C:early endosome"/>
    <property type="evidence" value="ECO:0007669"/>
    <property type="project" value="InterPro"/>
</dbReference>
<reference evidence="5 6" key="1">
    <citation type="submission" date="2019-07" db="EMBL/GenBank/DDBJ databases">
        <title>Genomes of Cafeteria roenbergensis.</title>
        <authorList>
            <person name="Fischer M.G."/>
            <person name="Hackl T."/>
            <person name="Roman M."/>
        </authorList>
    </citation>
    <scope>NUCLEOTIDE SEQUENCE [LARGE SCALE GENOMIC DNA]</scope>
    <source>
        <strain evidence="5 6">E4-10P</strain>
    </source>
</reference>
<evidence type="ECO:0000259" key="4">
    <source>
        <dbReference type="Pfam" id="PF11945"/>
    </source>
</evidence>
<dbReference type="GO" id="GO:0032456">
    <property type="term" value="P:endocytic recycling"/>
    <property type="evidence" value="ECO:0007669"/>
    <property type="project" value="TreeGrafter"/>
</dbReference>
<accession>A0A5A8EJF6</accession>
<dbReference type="GO" id="GO:0071203">
    <property type="term" value="C:WASH complex"/>
    <property type="evidence" value="ECO:0007669"/>
    <property type="project" value="InterPro"/>
</dbReference>
<dbReference type="InterPro" id="IPR028290">
    <property type="entry name" value="WASH1"/>
</dbReference>
<evidence type="ECO:0000313" key="6">
    <source>
        <dbReference type="Proteomes" id="UP000322899"/>
    </source>
</evidence>
<dbReference type="GO" id="GO:0043015">
    <property type="term" value="F:gamma-tubulin binding"/>
    <property type="evidence" value="ECO:0007669"/>
    <property type="project" value="TreeGrafter"/>
</dbReference>
<evidence type="ECO:0000256" key="3">
    <source>
        <dbReference type="SAM" id="MobiDB-lite"/>
    </source>
</evidence>
<feature type="region of interest" description="Disordered" evidence="3">
    <location>
        <begin position="120"/>
        <end position="140"/>
    </location>
</feature>
<dbReference type="GO" id="GO:0043014">
    <property type="term" value="F:alpha-tubulin binding"/>
    <property type="evidence" value="ECO:0007669"/>
    <property type="project" value="InterPro"/>
</dbReference>
<sequence>MAARVAQVHSVPLAYHDVCQDDAVRLIMESLVALDRTANNIFSAIEDRVAQGKTALASLNGRIDECRGKVQSIAATTTRATTILCPTKFPAGTKAIPFTPALAGRPYVSEAPDMIDQVPVASGGGNPRRMELEEPQDSTTPGMRMATLEVIIESRMLMHPADTAAASETPTGLGQLPRSVGSVADTLLFNSTQVPYKDYARLDNLMRAGRAAQESKEEEEEGDLGAAPATLLEHNDLPEVAGFDLSYRPAAPTVQQLEMPSAIGLPNVADVSWSDAAGDGDGSSDISGSLVSDMSDEDDDLEEPEASPDTGVAYRPGMSLAQLLGRAGDADTGAGAAASPAPAPQPAAAPAPFDLTALPGFAMARSIAASSQVGAEQGGDDGDDDEWDE</sequence>
<evidence type="ECO:0000256" key="1">
    <source>
        <dbReference type="ARBA" id="ARBA00005602"/>
    </source>
</evidence>
<dbReference type="GO" id="GO:0006887">
    <property type="term" value="P:exocytosis"/>
    <property type="evidence" value="ECO:0007669"/>
    <property type="project" value="TreeGrafter"/>
</dbReference>
<dbReference type="Pfam" id="PF11945">
    <property type="entry name" value="WASH_WAHD"/>
    <property type="match status" value="1"/>
</dbReference>
<feature type="compositionally biased region" description="Low complexity" evidence="3">
    <location>
        <begin position="274"/>
        <end position="293"/>
    </location>
</feature>
<name>A0A5A8EJF6_CAFRO</name>
<organism evidence="5 6">
    <name type="scientific">Cafeteria roenbergensis</name>
    <name type="common">Marine flagellate</name>
    <dbReference type="NCBI Taxonomy" id="33653"/>
    <lineage>
        <taxon>Eukaryota</taxon>
        <taxon>Sar</taxon>
        <taxon>Stramenopiles</taxon>
        <taxon>Bigyra</taxon>
        <taxon>Opalozoa</taxon>
        <taxon>Bicosoecida</taxon>
        <taxon>Cafeteriaceae</taxon>
        <taxon>Cafeteria</taxon>
    </lineage>
</organism>
<dbReference type="Proteomes" id="UP000322899">
    <property type="component" value="Unassembled WGS sequence"/>
</dbReference>
<comment type="similarity">
    <text evidence="1">Belongs to the WASH1 family.</text>
</comment>
<dbReference type="GO" id="GO:0034314">
    <property type="term" value="P:Arp2/3 complex-mediated actin nucleation"/>
    <property type="evidence" value="ECO:0007669"/>
    <property type="project" value="InterPro"/>
</dbReference>
<protein>
    <recommendedName>
        <fullName evidence="4">WASH1 WAHD domain-containing protein</fullName>
    </recommendedName>
</protein>
<dbReference type="PANTHER" id="PTHR23331">
    <property type="entry name" value="CXYORF1"/>
    <property type="match status" value="1"/>
</dbReference>
<dbReference type="PANTHER" id="PTHR23331:SF1">
    <property type="entry name" value="WASH COMPLEX SUBUNIT 1"/>
    <property type="match status" value="1"/>
</dbReference>
<feature type="region of interest" description="Disordered" evidence="3">
    <location>
        <begin position="369"/>
        <end position="389"/>
    </location>
</feature>
<dbReference type="GO" id="GO:0005829">
    <property type="term" value="C:cytosol"/>
    <property type="evidence" value="ECO:0007669"/>
    <property type="project" value="GOC"/>
</dbReference>
<dbReference type="GO" id="GO:0042147">
    <property type="term" value="P:retrograde transport, endosome to Golgi"/>
    <property type="evidence" value="ECO:0007669"/>
    <property type="project" value="TreeGrafter"/>
</dbReference>
<keyword evidence="2" id="KW-0009">Actin-binding</keyword>
<dbReference type="AlphaFoldDB" id="A0A5A8EJF6"/>
<dbReference type="GO" id="GO:0055037">
    <property type="term" value="C:recycling endosome"/>
    <property type="evidence" value="ECO:0007669"/>
    <property type="project" value="TreeGrafter"/>
</dbReference>
<feature type="domain" description="WASH1 WAHD" evidence="4">
    <location>
        <begin position="7"/>
        <end position="270"/>
    </location>
</feature>
<feature type="compositionally biased region" description="Acidic residues" evidence="3">
    <location>
        <begin position="294"/>
        <end position="306"/>
    </location>
</feature>
<evidence type="ECO:0000313" key="5">
    <source>
        <dbReference type="EMBL" id="KAA0178015.1"/>
    </source>
</evidence>
<comment type="caution">
    <text evidence="5">The sequence shown here is derived from an EMBL/GenBank/DDBJ whole genome shotgun (WGS) entry which is preliminary data.</text>
</comment>
<feature type="compositionally biased region" description="Acidic residues" evidence="3">
    <location>
        <begin position="378"/>
        <end position="389"/>
    </location>
</feature>
<feature type="compositionally biased region" description="Low complexity" evidence="3">
    <location>
        <begin position="330"/>
        <end position="340"/>
    </location>
</feature>
<dbReference type="GO" id="GO:0003779">
    <property type="term" value="F:actin binding"/>
    <property type="evidence" value="ECO:0007669"/>
    <property type="project" value="UniProtKB-KW"/>
</dbReference>
<dbReference type="InterPro" id="IPR021854">
    <property type="entry name" value="WASH1_WAHD"/>
</dbReference>
<evidence type="ECO:0000256" key="2">
    <source>
        <dbReference type="ARBA" id="ARBA00023203"/>
    </source>
</evidence>
<proteinExistence type="inferred from homology"/>
<dbReference type="OrthoDB" id="307871at2759"/>
<feature type="region of interest" description="Disordered" evidence="3">
    <location>
        <begin position="274"/>
        <end position="353"/>
    </location>
</feature>
<dbReference type="EMBL" id="VLTO01000002">
    <property type="protein sequence ID" value="KAA0178015.1"/>
    <property type="molecule type" value="Genomic_DNA"/>
</dbReference>
<gene>
    <name evidence="5" type="ORF">FNF27_00563</name>
</gene>